<dbReference type="InterPro" id="IPR041698">
    <property type="entry name" value="Methyltransf_25"/>
</dbReference>
<keyword evidence="9" id="KW-1185">Reference proteome</keyword>
<evidence type="ECO:0000256" key="4">
    <source>
        <dbReference type="ARBA" id="ARBA00022694"/>
    </source>
</evidence>
<evidence type="ECO:0000313" key="9">
    <source>
        <dbReference type="Proteomes" id="UP001230188"/>
    </source>
</evidence>
<proteinExistence type="predicted"/>
<evidence type="ECO:0000256" key="2">
    <source>
        <dbReference type="ARBA" id="ARBA00022679"/>
    </source>
</evidence>
<sequence>MGLRRGPQRIPAISSRGWTRAQAGTEEVVAVDWSRVAVNKLRARAKALGCCCGLVALCADVTEPLPVRGQFDAVVVVFCDPKNGRRAEMFRNAASRLRPGGLALVELFGDQIISHALLASELPGFDPLICRDVERVVLEGPYHASPEPRQVAQVLARAPGPDPAFCRAIDDIFRRCDGEQDEEEEEEEEDLMLSRSAAIARAACRSADETGRCRYCWAAPCCCQPAQPAWWATKVTVVCHPAEFLRSTSTGRLAASVSGARFRLWHEFAAAAAGAKDLTVLYPAPDATSVVDATGPLVVLDGSWRQTAAMLASLRRTGRRVTCVALEDATSAPPSPVIDALHEGAGKGRLSTLEAIALAVGGGRECRRVLAPFVDALRREKKKTPPIVPPPAPAWQLETWIAKLQSVARDAYEPSPARYCPLCDATLASPNRMRSHVAGRRHCAALATRYLLLSDDTTSSPRTVFRRFSSPATRVEPPDAAVFTVCGGR</sequence>
<evidence type="ECO:0000259" key="6">
    <source>
        <dbReference type="SMART" id="SM00451"/>
    </source>
</evidence>
<organism evidence="8 9">
    <name type="scientific">Chrysophaeum taylorii</name>
    <dbReference type="NCBI Taxonomy" id="2483200"/>
    <lineage>
        <taxon>Eukaryota</taxon>
        <taxon>Sar</taxon>
        <taxon>Stramenopiles</taxon>
        <taxon>Ochrophyta</taxon>
        <taxon>Pelagophyceae</taxon>
        <taxon>Pelagomonadales</taxon>
        <taxon>Pelagomonadaceae</taxon>
        <taxon>Chrysophaeum</taxon>
    </lineage>
</organism>
<dbReference type="Pfam" id="PF12874">
    <property type="entry name" value="zf-met"/>
    <property type="match status" value="1"/>
</dbReference>
<evidence type="ECO:0000259" key="7">
    <source>
        <dbReference type="SMART" id="SM01144"/>
    </source>
</evidence>
<dbReference type="InterPro" id="IPR013087">
    <property type="entry name" value="Znf_C2H2_type"/>
</dbReference>
<dbReference type="GO" id="GO:0016432">
    <property type="term" value="F:tRNA-uridine aminocarboxypropyltransferase activity"/>
    <property type="evidence" value="ECO:0007669"/>
    <property type="project" value="UniProtKB-EC"/>
</dbReference>
<dbReference type="EMBL" id="JAQMWT010000252">
    <property type="protein sequence ID" value="KAJ8606743.1"/>
    <property type="molecule type" value="Genomic_DNA"/>
</dbReference>
<name>A0AAD7UHG9_9STRA</name>
<dbReference type="InterPro" id="IPR003604">
    <property type="entry name" value="Matrin/U1-like-C_Znf_C2H2"/>
</dbReference>
<dbReference type="Gene3D" id="3.30.160.60">
    <property type="entry name" value="Classic Zinc Finger"/>
    <property type="match status" value="1"/>
</dbReference>
<dbReference type="InterPro" id="IPR029063">
    <property type="entry name" value="SAM-dependent_MTases_sf"/>
</dbReference>
<accession>A0AAD7UHG9</accession>
<comment type="caution">
    <text evidence="8">The sequence shown here is derived from an EMBL/GenBank/DDBJ whole genome shotgun (WGS) entry which is preliminary data.</text>
</comment>
<keyword evidence="4" id="KW-0819">tRNA processing</keyword>
<dbReference type="GO" id="GO:0003676">
    <property type="term" value="F:nucleic acid binding"/>
    <property type="evidence" value="ECO:0007669"/>
    <property type="project" value="InterPro"/>
</dbReference>
<keyword evidence="3" id="KW-0949">S-adenosyl-L-methionine</keyword>
<dbReference type="PANTHER" id="PTHR21392:SF4">
    <property type="entry name" value="TRNA-URIDINE AMINOCARBOXYPROPYLTRANSFERASE"/>
    <property type="match status" value="1"/>
</dbReference>
<dbReference type="SUPFAM" id="SSF57667">
    <property type="entry name" value="beta-beta-alpha zinc fingers"/>
    <property type="match status" value="1"/>
</dbReference>
<comment type="catalytic activity">
    <reaction evidence="5">
        <text>a uridine in tRNA + S-adenosyl-L-methionine = a 3-[(3S)-3-amino-3-carboxypropyl]uridine in tRNA + S-methyl-5'-thioadenosine + H(+)</text>
        <dbReference type="Rhea" id="RHEA:62432"/>
        <dbReference type="Rhea" id="RHEA-COMP:13339"/>
        <dbReference type="Rhea" id="RHEA-COMP:16092"/>
        <dbReference type="ChEBI" id="CHEBI:15378"/>
        <dbReference type="ChEBI" id="CHEBI:17509"/>
        <dbReference type="ChEBI" id="CHEBI:59789"/>
        <dbReference type="ChEBI" id="CHEBI:65315"/>
        <dbReference type="ChEBI" id="CHEBI:82930"/>
        <dbReference type="EC" id="2.5.1.25"/>
    </reaction>
</comment>
<dbReference type="SMART" id="SM00451">
    <property type="entry name" value="ZnF_U1"/>
    <property type="match status" value="1"/>
</dbReference>
<evidence type="ECO:0000256" key="3">
    <source>
        <dbReference type="ARBA" id="ARBA00022691"/>
    </source>
</evidence>
<dbReference type="CDD" id="cd02440">
    <property type="entry name" value="AdoMet_MTases"/>
    <property type="match status" value="1"/>
</dbReference>
<dbReference type="Proteomes" id="UP001230188">
    <property type="component" value="Unassembled WGS sequence"/>
</dbReference>
<dbReference type="InterPro" id="IPR039262">
    <property type="entry name" value="DTWD2/TAPT"/>
</dbReference>
<feature type="domain" description="U1-type" evidence="6">
    <location>
        <begin position="415"/>
        <end position="449"/>
    </location>
</feature>
<dbReference type="Pfam" id="PF13649">
    <property type="entry name" value="Methyltransf_25"/>
    <property type="match status" value="1"/>
</dbReference>
<dbReference type="EC" id="2.5.1.25" evidence="1"/>
<dbReference type="SMART" id="SM01144">
    <property type="entry name" value="DTW"/>
    <property type="match status" value="1"/>
</dbReference>
<gene>
    <name evidence="8" type="ORF">CTAYLR_009733</name>
</gene>
<evidence type="ECO:0000256" key="5">
    <source>
        <dbReference type="ARBA" id="ARBA00048718"/>
    </source>
</evidence>
<dbReference type="Pfam" id="PF03942">
    <property type="entry name" value="DTW"/>
    <property type="match status" value="1"/>
</dbReference>
<dbReference type="SUPFAM" id="SSF53335">
    <property type="entry name" value="S-adenosyl-L-methionine-dependent methyltransferases"/>
    <property type="match status" value="1"/>
</dbReference>
<dbReference type="PANTHER" id="PTHR21392">
    <property type="entry name" value="TRNA-URIDINE AMINOCARBOXYPROPYLTRANSFERASE 2"/>
    <property type="match status" value="1"/>
</dbReference>
<dbReference type="GO" id="GO:0008270">
    <property type="term" value="F:zinc ion binding"/>
    <property type="evidence" value="ECO:0007669"/>
    <property type="project" value="InterPro"/>
</dbReference>
<feature type="domain" description="DTW" evidence="7">
    <location>
        <begin position="209"/>
        <end position="386"/>
    </location>
</feature>
<protein>
    <recommendedName>
        <fullName evidence="1">tRNA-uridine aminocarboxypropyltransferase</fullName>
        <ecNumber evidence="1">2.5.1.25</ecNumber>
    </recommendedName>
</protein>
<reference evidence="8" key="1">
    <citation type="submission" date="2023-01" db="EMBL/GenBank/DDBJ databases">
        <title>Metagenome sequencing of chrysophaentin producing Chrysophaeum taylorii.</title>
        <authorList>
            <person name="Davison J."/>
            <person name="Bewley C."/>
        </authorList>
    </citation>
    <scope>NUCLEOTIDE SEQUENCE</scope>
    <source>
        <strain evidence="8">NIES-1699</strain>
    </source>
</reference>
<evidence type="ECO:0000256" key="1">
    <source>
        <dbReference type="ARBA" id="ARBA00012386"/>
    </source>
</evidence>
<keyword evidence="2" id="KW-0808">Transferase</keyword>
<evidence type="ECO:0000313" key="8">
    <source>
        <dbReference type="EMBL" id="KAJ8606743.1"/>
    </source>
</evidence>
<dbReference type="AlphaFoldDB" id="A0AAD7UHG9"/>
<dbReference type="Gene3D" id="3.40.50.150">
    <property type="entry name" value="Vaccinia Virus protein VP39"/>
    <property type="match status" value="1"/>
</dbReference>
<dbReference type="InterPro" id="IPR005636">
    <property type="entry name" value="DTW"/>
</dbReference>
<dbReference type="GO" id="GO:0008033">
    <property type="term" value="P:tRNA processing"/>
    <property type="evidence" value="ECO:0007669"/>
    <property type="project" value="UniProtKB-KW"/>
</dbReference>
<dbReference type="InterPro" id="IPR036236">
    <property type="entry name" value="Znf_C2H2_sf"/>
</dbReference>